<evidence type="ECO:0000313" key="2">
    <source>
        <dbReference type="EMBL" id="BES90761.1"/>
    </source>
</evidence>
<gene>
    <name evidence="2" type="ORF">NTJ_03569</name>
</gene>
<organism evidence="2 3">
    <name type="scientific">Nesidiocoris tenuis</name>
    <dbReference type="NCBI Taxonomy" id="355587"/>
    <lineage>
        <taxon>Eukaryota</taxon>
        <taxon>Metazoa</taxon>
        <taxon>Ecdysozoa</taxon>
        <taxon>Arthropoda</taxon>
        <taxon>Hexapoda</taxon>
        <taxon>Insecta</taxon>
        <taxon>Pterygota</taxon>
        <taxon>Neoptera</taxon>
        <taxon>Paraneoptera</taxon>
        <taxon>Hemiptera</taxon>
        <taxon>Heteroptera</taxon>
        <taxon>Panheteroptera</taxon>
        <taxon>Cimicomorpha</taxon>
        <taxon>Miridae</taxon>
        <taxon>Dicyphina</taxon>
        <taxon>Nesidiocoris</taxon>
    </lineage>
</organism>
<reference evidence="2 3" key="1">
    <citation type="submission" date="2023-09" db="EMBL/GenBank/DDBJ databases">
        <title>Nesidiocoris tenuis whole genome shotgun sequence.</title>
        <authorList>
            <person name="Shibata T."/>
            <person name="Shimoda M."/>
            <person name="Kobayashi T."/>
            <person name="Uehara T."/>
        </authorList>
    </citation>
    <scope>NUCLEOTIDE SEQUENCE [LARGE SCALE GENOMIC DNA]</scope>
    <source>
        <strain evidence="2 3">Japan</strain>
    </source>
</reference>
<keyword evidence="3" id="KW-1185">Reference proteome</keyword>
<proteinExistence type="predicted"/>
<feature type="chain" id="PRO_5046612089" evidence="1">
    <location>
        <begin position="28"/>
        <end position="178"/>
    </location>
</feature>
<dbReference type="EMBL" id="AP028910">
    <property type="protein sequence ID" value="BES90761.1"/>
    <property type="molecule type" value="Genomic_DNA"/>
</dbReference>
<dbReference type="Proteomes" id="UP001307889">
    <property type="component" value="Chromosome 2"/>
</dbReference>
<protein>
    <submittedName>
        <fullName evidence="2">Uncharacterized protein</fullName>
    </submittedName>
</protein>
<accession>A0ABN7AEQ5</accession>
<evidence type="ECO:0000256" key="1">
    <source>
        <dbReference type="SAM" id="SignalP"/>
    </source>
</evidence>
<evidence type="ECO:0000313" key="3">
    <source>
        <dbReference type="Proteomes" id="UP001307889"/>
    </source>
</evidence>
<feature type="signal peptide" evidence="1">
    <location>
        <begin position="1"/>
        <end position="27"/>
    </location>
</feature>
<name>A0ABN7AEQ5_9HEMI</name>
<sequence length="178" mass="19426">MSMKMAPKVMVFLVLVSAVALWPSANCQGLVLSSAAREMGLTYEDVSVYMRIVRQDETIYQNLLVSNAADFQALLSSRTIAAFNVSQAAGKCAWTLSQTALTDLNEKAEAATVKLSETSRTLWKTLQEAETQDERVAAVEKVITTKMMTAASITQVSTEMAQTYTTAVVAIKDCIKQK</sequence>
<keyword evidence="1" id="KW-0732">Signal</keyword>